<name>A0AA89WNY3_STEMA</name>
<dbReference type="AlphaFoldDB" id="A0AA89WNY3"/>
<comment type="caution">
    <text evidence="2">The sequence shown here is derived from an EMBL/GenBank/DDBJ whole genome shotgun (WGS) entry which is preliminary data.</text>
</comment>
<evidence type="ECO:0000256" key="1">
    <source>
        <dbReference type="SAM" id="MobiDB-lite"/>
    </source>
</evidence>
<evidence type="ECO:0000313" key="2">
    <source>
        <dbReference type="EMBL" id="MBH1652746.1"/>
    </source>
</evidence>
<sequence>MDPSIAELKITRRPGQSDEELHAEQLVDGVNSNAFLALLFAQHSGFAKGSEIGELVEATQQAVERAKRGGTEQADSLLTSQAIALNAVFLEMSRRAALNMGSHLRATETYMRLALKAQSQCRTTLETLAEIKNPRAVAFVKQANIAGGHQQVNNLAPESPVPVPEETGRAGTKSRPNELLEEIPDAQWLDPRAAPATGASNPEVATVGAGDRPAKRQRKSQGG</sequence>
<dbReference type="Proteomes" id="UP000625930">
    <property type="component" value="Unassembled WGS sequence"/>
</dbReference>
<reference evidence="2" key="1">
    <citation type="submission" date="2020-11" db="EMBL/GenBank/DDBJ databases">
        <title>Enhanced detection system for hospital associated transmission using whole genome sequencing surveillance.</title>
        <authorList>
            <person name="Harrison L.H."/>
            <person name="Van Tyne D."/>
            <person name="Marsh J.W."/>
            <person name="Griffith M.P."/>
            <person name="Snyder D.J."/>
            <person name="Cooper V.S."/>
            <person name="Mustapha M."/>
        </authorList>
    </citation>
    <scope>NUCLEOTIDE SEQUENCE</scope>
    <source>
        <strain evidence="2">STEN00091</strain>
    </source>
</reference>
<protein>
    <submittedName>
        <fullName evidence="2">Uncharacterized protein</fullName>
    </submittedName>
</protein>
<gene>
    <name evidence="2" type="ORF">I5U67_11265</name>
</gene>
<feature type="region of interest" description="Disordered" evidence="1">
    <location>
        <begin position="150"/>
        <end position="223"/>
    </location>
</feature>
<proteinExistence type="predicted"/>
<evidence type="ECO:0000313" key="3">
    <source>
        <dbReference type="Proteomes" id="UP000625930"/>
    </source>
</evidence>
<organism evidence="2 3">
    <name type="scientific">Stenotrophomonas maltophilia</name>
    <name type="common">Pseudomonas maltophilia</name>
    <name type="synonym">Xanthomonas maltophilia</name>
    <dbReference type="NCBI Taxonomy" id="40324"/>
    <lineage>
        <taxon>Bacteria</taxon>
        <taxon>Pseudomonadati</taxon>
        <taxon>Pseudomonadota</taxon>
        <taxon>Gammaproteobacteria</taxon>
        <taxon>Lysobacterales</taxon>
        <taxon>Lysobacteraceae</taxon>
        <taxon>Stenotrophomonas</taxon>
        <taxon>Stenotrophomonas maltophilia group</taxon>
    </lineage>
</organism>
<dbReference type="EMBL" id="JADUNP010000020">
    <property type="protein sequence ID" value="MBH1652746.1"/>
    <property type="molecule type" value="Genomic_DNA"/>
</dbReference>
<dbReference type="RefSeq" id="WP_154264534.1">
    <property type="nucleotide sequence ID" value="NZ_CP040438.1"/>
</dbReference>
<accession>A0AA89WNY3</accession>